<evidence type="ECO:0000256" key="2">
    <source>
        <dbReference type="ARBA" id="ARBA00001946"/>
    </source>
</evidence>
<evidence type="ECO:0000256" key="5">
    <source>
        <dbReference type="ARBA" id="ARBA00016377"/>
    </source>
</evidence>
<dbReference type="GO" id="GO:0016818">
    <property type="term" value="F:hydrolase activity, acting on acid anhydrides, in phosphorus-containing anhydrides"/>
    <property type="evidence" value="ECO:0007669"/>
    <property type="project" value="InterPro"/>
</dbReference>
<dbReference type="GO" id="GO:0019693">
    <property type="term" value="P:ribose phosphate metabolic process"/>
    <property type="evidence" value="ECO:0007669"/>
    <property type="project" value="TreeGrafter"/>
</dbReference>
<evidence type="ECO:0000256" key="3">
    <source>
        <dbReference type="ARBA" id="ARBA00007275"/>
    </source>
</evidence>
<dbReference type="Pfam" id="PF00293">
    <property type="entry name" value="NUDIX"/>
    <property type="match status" value="1"/>
</dbReference>
<dbReference type="InterPro" id="IPR000086">
    <property type="entry name" value="NUDIX_hydrolase_dom"/>
</dbReference>
<feature type="binding site" evidence="9">
    <location>
        <position position="100"/>
    </location>
    <ligand>
        <name>Mg(2+)</name>
        <dbReference type="ChEBI" id="CHEBI:18420"/>
        <label>2</label>
    </ligand>
</feature>
<evidence type="ECO:0000256" key="6">
    <source>
        <dbReference type="ARBA" id="ARBA00022801"/>
    </source>
</evidence>
<organism evidence="12 13">
    <name type="scientific">Cohaesibacter gelatinilyticus</name>
    <dbReference type="NCBI Taxonomy" id="372072"/>
    <lineage>
        <taxon>Bacteria</taxon>
        <taxon>Pseudomonadati</taxon>
        <taxon>Pseudomonadota</taxon>
        <taxon>Alphaproteobacteria</taxon>
        <taxon>Hyphomicrobiales</taxon>
        <taxon>Cohaesibacteraceae</taxon>
    </lineage>
</organism>
<dbReference type="OrthoDB" id="5292471at2"/>
<reference evidence="12 13" key="1">
    <citation type="submission" date="2017-09" db="EMBL/GenBank/DDBJ databases">
        <authorList>
            <person name="Ehlers B."/>
            <person name="Leendertz F.H."/>
        </authorList>
    </citation>
    <scope>NUCLEOTIDE SEQUENCE [LARGE SCALE GENOMIC DNA]</scope>
    <source>
        <strain evidence="12 13">DSM 18289</strain>
    </source>
</reference>
<evidence type="ECO:0000256" key="4">
    <source>
        <dbReference type="ARBA" id="ARBA00011738"/>
    </source>
</evidence>
<dbReference type="GO" id="GO:0005829">
    <property type="term" value="C:cytosol"/>
    <property type="evidence" value="ECO:0007669"/>
    <property type="project" value="TreeGrafter"/>
</dbReference>
<keyword evidence="9" id="KW-0479">Metal-binding</keyword>
<dbReference type="InterPro" id="IPR015797">
    <property type="entry name" value="NUDIX_hydrolase-like_dom_sf"/>
</dbReference>
<dbReference type="Proteomes" id="UP000219439">
    <property type="component" value="Unassembled WGS sequence"/>
</dbReference>
<evidence type="ECO:0000256" key="7">
    <source>
        <dbReference type="ARBA" id="ARBA00032162"/>
    </source>
</evidence>
<dbReference type="Gene3D" id="3.90.79.10">
    <property type="entry name" value="Nucleoside Triphosphate Pyrophosphohydrolase"/>
    <property type="match status" value="1"/>
</dbReference>
<feature type="domain" description="Nudix hydrolase" evidence="11">
    <location>
        <begin position="43"/>
        <end position="181"/>
    </location>
</feature>
<proteinExistence type="inferred from homology"/>
<dbReference type="PANTHER" id="PTHR11839:SF18">
    <property type="entry name" value="NUDIX HYDROLASE DOMAIN-CONTAINING PROTEIN"/>
    <property type="match status" value="1"/>
</dbReference>
<evidence type="ECO:0000313" key="12">
    <source>
        <dbReference type="EMBL" id="SNZ08439.1"/>
    </source>
</evidence>
<feature type="binding site" evidence="9">
    <location>
        <position position="83"/>
    </location>
    <ligand>
        <name>Mg(2+)</name>
        <dbReference type="ChEBI" id="CHEBI:18420"/>
        <label>1</label>
    </ligand>
</feature>
<comment type="similarity">
    <text evidence="3">Belongs to the Nudix hydrolase family. NudK subfamily.</text>
</comment>
<sequence>MTVRYELRERRQLAEHDGKLDLITVQSHYADGRVHETTEPVWCDGDSVAVLPFDRKAGTVLLVKQLRPAVFVRGDDLILEACAGGMEETDLSVESACRREAMEELGVSLPDLRQIATVYINPSSADEKAHLFLASYVSGQQRPEMRQMDEDEDIEVVELSITDAMAMRDEGTIRCPRLLMLLQALMLDL</sequence>
<evidence type="ECO:0000256" key="8">
    <source>
        <dbReference type="ARBA" id="ARBA00032272"/>
    </source>
</evidence>
<evidence type="ECO:0000313" key="13">
    <source>
        <dbReference type="Proteomes" id="UP000219439"/>
    </source>
</evidence>
<dbReference type="EMBL" id="OBEL01000001">
    <property type="protein sequence ID" value="SNZ08439.1"/>
    <property type="molecule type" value="Genomic_DNA"/>
</dbReference>
<evidence type="ECO:0000256" key="9">
    <source>
        <dbReference type="PIRSR" id="PIRSR604385-2"/>
    </source>
</evidence>
<dbReference type="PROSITE" id="PS51462">
    <property type="entry name" value="NUDIX"/>
    <property type="match status" value="1"/>
</dbReference>
<evidence type="ECO:0000259" key="11">
    <source>
        <dbReference type="PROSITE" id="PS51462"/>
    </source>
</evidence>
<name>A0A285NG61_9HYPH</name>
<evidence type="ECO:0000256" key="1">
    <source>
        <dbReference type="ARBA" id="ARBA00000847"/>
    </source>
</evidence>
<dbReference type="GO" id="GO:0006753">
    <property type="term" value="P:nucleoside phosphate metabolic process"/>
    <property type="evidence" value="ECO:0007669"/>
    <property type="project" value="TreeGrafter"/>
</dbReference>
<keyword evidence="6" id="KW-0378">Hydrolase</keyword>
<comment type="cofactor">
    <cofactor evidence="2 9">
        <name>Mg(2+)</name>
        <dbReference type="ChEBI" id="CHEBI:18420"/>
    </cofactor>
</comment>
<keyword evidence="13" id="KW-1185">Reference proteome</keyword>
<dbReference type="RefSeq" id="WP_097152806.1">
    <property type="nucleotide sequence ID" value="NZ_OBEL01000001.1"/>
</dbReference>
<dbReference type="AlphaFoldDB" id="A0A285NG61"/>
<accession>A0A285NG61</accession>
<comment type="catalytic activity">
    <reaction evidence="1">
        <text>GDP-alpha-D-mannose + H2O = alpha-D-mannose 1-phosphate + GMP + 2 H(+)</text>
        <dbReference type="Rhea" id="RHEA:27978"/>
        <dbReference type="ChEBI" id="CHEBI:15377"/>
        <dbReference type="ChEBI" id="CHEBI:15378"/>
        <dbReference type="ChEBI" id="CHEBI:57527"/>
        <dbReference type="ChEBI" id="CHEBI:58115"/>
        <dbReference type="ChEBI" id="CHEBI:58409"/>
    </reaction>
</comment>
<dbReference type="InterPro" id="IPR004385">
    <property type="entry name" value="NDP_pyrophosphatase"/>
</dbReference>
<dbReference type="PANTHER" id="PTHR11839">
    <property type="entry name" value="UDP/ADP-SUGAR PYROPHOSPHATASE"/>
    <property type="match status" value="1"/>
</dbReference>
<evidence type="ECO:0000256" key="10">
    <source>
        <dbReference type="PIRSR" id="PIRSR604385-3"/>
    </source>
</evidence>
<feature type="short sequence motif" description="Nudix box" evidence="10">
    <location>
        <begin position="84"/>
        <end position="107"/>
    </location>
</feature>
<dbReference type="GO" id="GO:0046872">
    <property type="term" value="F:metal ion binding"/>
    <property type="evidence" value="ECO:0007669"/>
    <property type="project" value="UniProtKB-KW"/>
</dbReference>
<protein>
    <recommendedName>
        <fullName evidence="5">GDP-mannose pyrophosphatase</fullName>
    </recommendedName>
    <alternativeName>
        <fullName evidence="7">GDP-mannose hydrolase</fullName>
    </alternativeName>
    <alternativeName>
        <fullName evidence="8">GDPMK</fullName>
    </alternativeName>
</protein>
<gene>
    <name evidence="12" type="ORF">SAMN06265368_1675</name>
</gene>
<keyword evidence="9" id="KW-0460">Magnesium</keyword>
<dbReference type="NCBIfam" id="TIGR00052">
    <property type="entry name" value="nudix-type nucleoside diphosphatase, YffH/AdpP family"/>
    <property type="match status" value="1"/>
</dbReference>
<comment type="subunit">
    <text evidence="4">Homodimer.</text>
</comment>
<feature type="binding site" evidence="9">
    <location>
        <position position="104"/>
    </location>
    <ligand>
        <name>Mg(2+)</name>
        <dbReference type="ChEBI" id="CHEBI:18420"/>
        <label>2</label>
    </ligand>
</feature>
<dbReference type="SUPFAM" id="SSF55811">
    <property type="entry name" value="Nudix"/>
    <property type="match status" value="1"/>
</dbReference>
<feature type="binding site" evidence="9">
    <location>
        <position position="152"/>
    </location>
    <ligand>
        <name>Mg(2+)</name>
        <dbReference type="ChEBI" id="CHEBI:18420"/>
        <label>1</label>
    </ligand>
</feature>